<dbReference type="InterPro" id="IPR011764">
    <property type="entry name" value="Biotin_carboxylation_dom"/>
</dbReference>
<dbReference type="RefSeq" id="WP_104850337.1">
    <property type="nucleotide sequence ID" value="NZ_PKOZ01000011.1"/>
</dbReference>
<keyword evidence="9 13" id="KW-0067">ATP-binding</keyword>
<dbReference type="EMBL" id="PKOZ01000011">
    <property type="protein sequence ID" value="PQD94336.1"/>
    <property type="molecule type" value="Genomic_DNA"/>
</dbReference>
<keyword evidence="10" id="KW-0275">Fatty acid biosynthesis</keyword>
<dbReference type="SUPFAM" id="SSF56059">
    <property type="entry name" value="Glutathione synthetase ATP-binding domain-like"/>
    <property type="match status" value="1"/>
</dbReference>
<dbReference type="FunFam" id="3.30.470.20:FF:000028">
    <property type="entry name" value="Methylcrotonoyl-CoA carboxylase subunit alpha, mitochondrial"/>
    <property type="match status" value="1"/>
</dbReference>
<accession>A0A2S7MX45</accession>
<evidence type="ECO:0000256" key="1">
    <source>
        <dbReference type="ARBA" id="ARBA00003761"/>
    </source>
</evidence>
<dbReference type="InterPro" id="IPR011054">
    <property type="entry name" value="Rudment_hybrid_motif"/>
</dbReference>
<evidence type="ECO:0000256" key="9">
    <source>
        <dbReference type="ARBA" id="ARBA00022840"/>
    </source>
</evidence>
<dbReference type="Pfam" id="PF02786">
    <property type="entry name" value="CPSase_L_D2"/>
    <property type="match status" value="1"/>
</dbReference>
<gene>
    <name evidence="16" type="ORF">CYL18_14990</name>
</gene>
<dbReference type="InterPro" id="IPR005482">
    <property type="entry name" value="Biotin_COase_C"/>
</dbReference>
<organism evidence="16 17">
    <name type="scientific">Pradoshia eiseniae</name>
    <dbReference type="NCBI Taxonomy" id="2064768"/>
    <lineage>
        <taxon>Bacteria</taxon>
        <taxon>Bacillati</taxon>
        <taxon>Bacillota</taxon>
        <taxon>Bacilli</taxon>
        <taxon>Bacillales</taxon>
        <taxon>Bacillaceae</taxon>
        <taxon>Pradoshia</taxon>
    </lineage>
</organism>
<dbReference type="Pfam" id="PF02785">
    <property type="entry name" value="Biotin_carb_C"/>
    <property type="match status" value="1"/>
</dbReference>
<evidence type="ECO:0000259" key="15">
    <source>
        <dbReference type="PROSITE" id="PS50979"/>
    </source>
</evidence>
<dbReference type="GO" id="GO:0004075">
    <property type="term" value="F:biotin carboxylase activity"/>
    <property type="evidence" value="ECO:0007669"/>
    <property type="project" value="UniProtKB-EC"/>
</dbReference>
<evidence type="ECO:0000313" key="17">
    <source>
        <dbReference type="Proteomes" id="UP000239663"/>
    </source>
</evidence>
<keyword evidence="10" id="KW-0443">Lipid metabolism</keyword>
<dbReference type="PANTHER" id="PTHR18866:SF33">
    <property type="entry name" value="METHYLCROTONOYL-COA CARBOXYLASE SUBUNIT ALPHA, MITOCHONDRIAL-RELATED"/>
    <property type="match status" value="1"/>
</dbReference>
<dbReference type="PROSITE" id="PS50975">
    <property type="entry name" value="ATP_GRASP"/>
    <property type="match status" value="1"/>
</dbReference>
<evidence type="ECO:0000256" key="3">
    <source>
        <dbReference type="ARBA" id="ARBA00011750"/>
    </source>
</evidence>
<dbReference type="EC" id="6.3.4.14" evidence="4"/>
<feature type="domain" description="Biotin carboxylation" evidence="15">
    <location>
        <begin position="1"/>
        <end position="445"/>
    </location>
</feature>
<name>A0A2S7MX45_9BACI</name>
<evidence type="ECO:0000256" key="4">
    <source>
        <dbReference type="ARBA" id="ARBA00013263"/>
    </source>
</evidence>
<proteinExistence type="predicted"/>
<evidence type="ECO:0000256" key="6">
    <source>
        <dbReference type="ARBA" id="ARBA00022598"/>
    </source>
</evidence>
<dbReference type="InterPro" id="IPR005479">
    <property type="entry name" value="CPAse_ATP-bd"/>
</dbReference>
<feature type="domain" description="ATP-grasp" evidence="14">
    <location>
        <begin position="120"/>
        <end position="317"/>
    </location>
</feature>
<dbReference type="PROSITE" id="PS00866">
    <property type="entry name" value="CPSASE_1"/>
    <property type="match status" value="1"/>
</dbReference>
<comment type="subunit">
    <text evidence="3">Acetyl-CoA carboxylase is a heterohexamer of biotin carboxyl carrier protein, biotin carboxylase and the two subunits of carboxyl transferase in a 2:2 complex.</text>
</comment>
<dbReference type="GO" id="GO:0005524">
    <property type="term" value="F:ATP binding"/>
    <property type="evidence" value="ECO:0007669"/>
    <property type="project" value="UniProtKB-UniRule"/>
</dbReference>
<evidence type="ECO:0000256" key="5">
    <source>
        <dbReference type="ARBA" id="ARBA00022516"/>
    </source>
</evidence>
<evidence type="ECO:0000256" key="7">
    <source>
        <dbReference type="ARBA" id="ARBA00022741"/>
    </source>
</evidence>
<evidence type="ECO:0000256" key="10">
    <source>
        <dbReference type="ARBA" id="ARBA00023160"/>
    </source>
</evidence>
<comment type="caution">
    <text evidence="16">The sequence shown here is derived from an EMBL/GenBank/DDBJ whole genome shotgun (WGS) entry which is preliminary data.</text>
</comment>
<dbReference type="PROSITE" id="PS00867">
    <property type="entry name" value="CPSASE_2"/>
    <property type="match status" value="1"/>
</dbReference>
<dbReference type="OrthoDB" id="9807469at2"/>
<dbReference type="NCBIfam" id="NF006367">
    <property type="entry name" value="PRK08591.1"/>
    <property type="match status" value="1"/>
</dbReference>
<dbReference type="Gene3D" id="3.30.470.20">
    <property type="entry name" value="ATP-grasp fold, B domain"/>
    <property type="match status" value="1"/>
</dbReference>
<evidence type="ECO:0000256" key="2">
    <source>
        <dbReference type="ARBA" id="ARBA00004956"/>
    </source>
</evidence>
<dbReference type="InterPro" id="IPR050856">
    <property type="entry name" value="Biotin_carboxylase_complex"/>
</dbReference>
<dbReference type="InterPro" id="IPR005481">
    <property type="entry name" value="BC-like_N"/>
</dbReference>
<dbReference type="SUPFAM" id="SSF51246">
    <property type="entry name" value="Rudiment single hybrid motif"/>
    <property type="match status" value="1"/>
</dbReference>
<evidence type="ECO:0000256" key="13">
    <source>
        <dbReference type="PROSITE-ProRule" id="PRU00409"/>
    </source>
</evidence>
<dbReference type="AlphaFoldDB" id="A0A2S7MX45"/>
<dbReference type="Pfam" id="PF00289">
    <property type="entry name" value="Biotin_carb_N"/>
    <property type="match status" value="1"/>
</dbReference>
<keyword evidence="17" id="KW-1185">Reference proteome</keyword>
<dbReference type="PROSITE" id="PS50979">
    <property type="entry name" value="BC"/>
    <property type="match status" value="1"/>
</dbReference>
<keyword evidence="6" id="KW-0436">Ligase</keyword>
<evidence type="ECO:0000256" key="12">
    <source>
        <dbReference type="ARBA" id="ARBA00048600"/>
    </source>
</evidence>
<dbReference type="FunFam" id="3.40.50.20:FF:000010">
    <property type="entry name" value="Propionyl-CoA carboxylase subunit alpha"/>
    <property type="match status" value="1"/>
</dbReference>
<dbReference type="Proteomes" id="UP000239663">
    <property type="component" value="Unassembled WGS sequence"/>
</dbReference>
<evidence type="ECO:0000256" key="8">
    <source>
        <dbReference type="ARBA" id="ARBA00022832"/>
    </source>
</evidence>
<dbReference type="GO" id="GO:0006633">
    <property type="term" value="P:fatty acid biosynthetic process"/>
    <property type="evidence" value="ECO:0007669"/>
    <property type="project" value="UniProtKB-KW"/>
</dbReference>
<keyword evidence="8" id="KW-0276">Fatty acid metabolism</keyword>
<comment type="pathway">
    <text evidence="2">Lipid metabolism; malonyl-CoA biosynthesis; malonyl-CoA from acetyl-CoA: step 1/1.</text>
</comment>
<dbReference type="FunFam" id="3.30.1490.20:FF:000003">
    <property type="entry name" value="acetyl-CoA carboxylase isoform X1"/>
    <property type="match status" value="1"/>
</dbReference>
<comment type="catalytic activity">
    <reaction evidence="12">
        <text>N(6)-biotinyl-L-lysyl-[protein] + hydrogencarbonate + ATP = N(6)-carboxybiotinyl-L-lysyl-[protein] + ADP + phosphate + H(+)</text>
        <dbReference type="Rhea" id="RHEA:13501"/>
        <dbReference type="Rhea" id="RHEA-COMP:10505"/>
        <dbReference type="Rhea" id="RHEA-COMP:10506"/>
        <dbReference type="ChEBI" id="CHEBI:15378"/>
        <dbReference type="ChEBI" id="CHEBI:17544"/>
        <dbReference type="ChEBI" id="CHEBI:30616"/>
        <dbReference type="ChEBI" id="CHEBI:43474"/>
        <dbReference type="ChEBI" id="CHEBI:83144"/>
        <dbReference type="ChEBI" id="CHEBI:83145"/>
        <dbReference type="ChEBI" id="CHEBI:456216"/>
        <dbReference type="EC" id="6.3.4.14"/>
    </reaction>
</comment>
<evidence type="ECO:0000259" key="14">
    <source>
        <dbReference type="PROSITE" id="PS50975"/>
    </source>
</evidence>
<sequence length="450" mass="49616">MFKKILIANRGEIASRIIRACRRLNIESVAVYSEADQQAPFVKEADHARLLGGPRVNESYLNAAKIIEIAKEEGAEAIHPGYGFLSESGPFARLCKEEGIVFIGPSASVIEAMGIKTKARKIMEEAGVPVVPGLSDAAVSVEDALSAAEQIGYPVMLKASAGGGGIGMQRVNDAAELEKAFSGNQKRAESFFGNGEMFVEKLVENARHIEIQVLADRHGNAVYLGERECSIQRRNQKVVEEAPSPFVDGELRRNMGESAIRAVKKLGYENAGTLEFLVDSEKNYYFLEMNTRLQVEHPVTEEVTGIDIVTEQIRIAYGEELSIRQKDVTIIGHSIEVRIYAEDPVTFYPSPGQITRLSFSEGPRIRHEMGIDGQSLVSPFYDPMLAKLIVTGADRYDAIMGLADALRAYKIEGIKTNIPLLQDIINHEAFKNGDMNTSFIDTHLKKQRKG</sequence>
<keyword evidence="7 13" id="KW-0547">Nucleotide-binding</keyword>
<keyword evidence="11" id="KW-0092">Biotin</keyword>
<protein>
    <recommendedName>
        <fullName evidence="4">biotin carboxylase</fullName>
        <ecNumber evidence="4">6.3.4.14</ecNumber>
    </recommendedName>
</protein>
<keyword evidence="5" id="KW-0444">Lipid biosynthesis</keyword>
<dbReference type="GO" id="GO:0046872">
    <property type="term" value="F:metal ion binding"/>
    <property type="evidence" value="ECO:0007669"/>
    <property type="project" value="InterPro"/>
</dbReference>
<dbReference type="SUPFAM" id="SSF52440">
    <property type="entry name" value="PreATP-grasp domain"/>
    <property type="match status" value="1"/>
</dbReference>
<comment type="function">
    <text evidence="1">This protein is a component of the acetyl coenzyme A carboxylase complex; first, biotin carboxylase catalyzes the carboxylation of the carrier protein and then the transcarboxylase transfers the carboxyl group to form malonyl-CoA.</text>
</comment>
<dbReference type="InterPro" id="IPR016185">
    <property type="entry name" value="PreATP-grasp_dom_sf"/>
</dbReference>
<dbReference type="PANTHER" id="PTHR18866">
    <property type="entry name" value="CARBOXYLASE:PYRUVATE/ACETYL-COA/PROPIONYL-COA CARBOXYLASE"/>
    <property type="match status" value="1"/>
</dbReference>
<dbReference type="SMART" id="SM00878">
    <property type="entry name" value="Biotin_carb_C"/>
    <property type="match status" value="1"/>
</dbReference>
<evidence type="ECO:0000313" key="16">
    <source>
        <dbReference type="EMBL" id="PQD94336.1"/>
    </source>
</evidence>
<reference evidence="16 17" key="1">
    <citation type="submission" date="2017-12" db="EMBL/GenBank/DDBJ databases">
        <title>Taxonomic description and draft genome of Pradoshia cofamensis Gen. nov., sp. nov., a thermotolerant bacillale isolated from anterior gut of earthworm Eisenia fetida.</title>
        <authorList>
            <person name="Saha T."/>
            <person name="Chakraborty R."/>
        </authorList>
    </citation>
    <scope>NUCLEOTIDE SEQUENCE [LARGE SCALE GENOMIC DNA]</scope>
    <source>
        <strain evidence="16 17">EAG3</strain>
    </source>
</reference>
<evidence type="ECO:0000256" key="11">
    <source>
        <dbReference type="ARBA" id="ARBA00023267"/>
    </source>
</evidence>
<dbReference type="InterPro" id="IPR011761">
    <property type="entry name" value="ATP-grasp"/>
</dbReference>